<feature type="region of interest" description="Disordered" evidence="1">
    <location>
        <begin position="74"/>
        <end position="108"/>
    </location>
</feature>
<protein>
    <submittedName>
        <fullName evidence="2">Uncharacterized protein</fullName>
    </submittedName>
</protein>
<dbReference type="OMA" id="QKDEGFQ"/>
<evidence type="ECO:0000256" key="1">
    <source>
        <dbReference type="SAM" id="MobiDB-lite"/>
    </source>
</evidence>
<feature type="region of interest" description="Disordered" evidence="1">
    <location>
        <begin position="641"/>
        <end position="678"/>
    </location>
</feature>
<keyword evidence="3" id="KW-1185">Reference proteome</keyword>
<feature type="compositionally biased region" description="Basic and acidic residues" evidence="1">
    <location>
        <begin position="98"/>
        <end position="108"/>
    </location>
</feature>
<comment type="caution">
    <text evidence="2">The sequence shown here is derived from an EMBL/GenBank/DDBJ whole genome shotgun (WGS) entry which is preliminary data.</text>
</comment>
<organism evidence="2 3">
    <name type="scientific">Fusarium poae</name>
    <dbReference type="NCBI Taxonomy" id="36050"/>
    <lineage>
        <taxon>Eukaryota</taxon>
        <taxon>Fungi</taxon>
        <taxon>Dikarya</taxon>
        <taxon>Ascomycota</taxon>
        <taxon>Pezizomycotina</taxon>
        <taxon>Sordariomycetes</taxon>
        <taxon>Hypocreomycetidae</taxon>
        <taxon>Hypocreales</taxon>
        <taxon>Nectriaceae</taxon>
        <taxon>Fusarium</taxon>
    </lineage>
</organism>
<dbReference type="Proteomes" id="UP000091967">
    <property type="component" value="Unassembled WGS sequence"/>
</dbReference>
<feature type="region of interest" description="Disordered" evidence="1">
    <location>
        <begin position="702"/>
        <end position="731"/>
    </location>
</feature>
<name>A0A1B8AP69_FUSPO</name>
<evidence type="ECO:0000313" key="3">
    <source>
        <dbReference type="Proteomes" id="UP000091967"/>
    </source>
</evidence>
<feature type="region of interest" description="Disordered" evidence="1">
    <location>
        <begin position="495"/>
        <end position="520"/>
    </location>
</feature>
<feature type="compositionally biased region" description="Basic and acidic residues" evidence="1">
    <location>
        <begin position="702"/>
        <end position="712"/>
    </location>
</feature>
<reference evidence="2 3" key="1">
    <citation type="submission" date="2016-06" db="EMBL/GenBank/DDBJ databases">
        <title>Living apart together: crosstalk between the core and supernumerary genomes in a fungal plant pathogen.</title>
        <authorList>
            <person name="Vanheule A."/>
            <person name="Audenaert K."/>
            <person name="Warris S."/>
            <person name="Van De Geest H."/>
            <person name="Schijlen E."/>
            <person name="Hofte M."/>
            <person name="De Saeger S."/>
            <person name="Haesaert G."/>
            <person name="Waalwijk C."/>
            <person name="Van Der Lee T."/>
        </authorList>
    </citation>
    <scope>NUCLEOTIDE SEQUENCE [LARGE SCALE GENOMIC DNA]</scope>
    <source>
        <strain evidence="2 3">2516</strain>
    </source>
</reference>
<dbReference type="EMBL" id="LYXU01000003">
    <property type="protein sequence ID" value="OBS22363.1"/>
    <property type="molecule type" value="Genomic_DNA"/>
</dbReference>
<feature type="compositionally biased region" description="Basic and acidic residues" evidence="1">
    <location>
        <begin position="326"/>
        <end position="338"/>
    </location>
</feature>
<feature type="compositionally biased region" description="Polar residues" evidence="1">
    <location>
        <begin position="497"/>
        <end position="520"/>
    </location>
</feature>
<accession>A0A1B8AP69</accession>
<sequence length="887" mass="98448">MLLILVDRRCFHRNLEELKMEASRYAAKDMLRLRRTHSPDKEVCYKLAERVDEDNDLGDIIRTEAAHSLSLIVEESGGSSDSDDQFRRGAAQQLDGTDSERQYQVRNDSEISRAPIVAPADLSTQKSEGFQKFYNSVMSPTHVRVTAGGRIVPNTRGPPSPISKWKRERGSLDGQIHSRTLSGNQPEGFAYPVMPPSWGHMTAMVPPQTQGPMPGMTMRPPEGYALMAPPPMGYNMAAVPYNQFPPSNVSIQHPNQAGYFNKHSDMGMEPARNVHLSPVEQFDPTRPFYYNGQLLIANGNNLYPINVAPQMSFVTAHAPSQPASRPSDDYMAHSEKYSRVPSRQLDPSPMNSKPTMEDMSRATSPPYSSIRPSSITQKQLEVLRSQKKYHQDQLQYNKHQIDLRDMEQRLHKICLEIEKFERLYSTQLEFEARKYPKLESPDEANSNSSAGYPHSRSGSDGGIAINTMATSGYGNQEPGAQAHNRSVSVLGPAKPATTVTSANNSHTLKNDNGQQRKPSSLPVNAALAPVFQPRSEISGSFVATDQTDEAARARHWESMSKATASWRSSYFAKEIEALNNLGSPYLVGKLKPGVLPQDARRDDYIYERELTADEERARCIYWEKTPHYFHDGLPKYDGKDFYPAPGAKENSLHAGNTTSQTLSNPAETQASPTKSRYAVPFNSVSKAARGSARNLFDEVTRSESLHRTDDSLRASSNSEIPRSESHAAHAGSRYTDFRRAINEITRVSSEKFQAKVSDDSAEEEGSLIFKGRQATDRAISSKYASDIWSTMRKKGKTSANVIAGQVSPMTAQGVLPHYSGHATASLTPTITINPRGHAARQGEMNPSASAHTTLGRREENRPPLELLEQQLRSASFQDKNLHGLSAR</sequence>
<feature type="region of interest" description="Disordered" evidence="1">
    <location>
        <begin position="836"/>
        <end position="866"/>
    </location>
</feature>
<feature type="compositionally biased region" description="Polar residues" evidence="1">
    <location>
        <begin position="653"/>
        <end position="674"/>
    </location>
</feature>
<gene>
    <name evidence="2" type="ORF">FPOA_08700</name>
</gene>
<evidence type="ECO:0000313" key="2">
    <source>
        <dbReference type="EMBL" id="OBS22363.1"/>
    </source>
</evidence>
<feature type="region of interest" description="Disordered" evidence="1">
    <location>
        <begin position="439"/>
        <end position="482"/>
    </location>
</feature>
<dbReference type="AlphaFoldDB" id="A0A1B8AP69"/>
<proteinExistence type="predicted"/>
<feature type="region of interest" description="Disordered" evidence="1">
    <location>
        <begin position="318"/>
        <end position="371"/>
    </location>
</feature>
<dbReference type="STRING" id="36050.A0A1B8AP69"/>